<accession>A0ABP1BBW5</accession>
<evidence type="ECO:0000313" key="2">
    <source>
        <dbReference type="Proteomes" id="UP001497522"/>
    </source>
</evidence>
<organism evidence="1 2">
    <name type="scientific">Sphagnum jensenii</name>
    <dbReference type="NCBI Taxonomy" id="128206"/>
    <lineage>
        <taxon>Eukaryota</taxon>
        <taxon>Viridiplantae</taxon>
        <taxon>Streptophyta</taxon>
        <taxon>Embryophyta</taxon>
        <taxon>Bryophyta</taxon>
        <taxon>Sphagnophytina</taxon>
        <taxon>Sphagnopsida</taxon>
        <taxon>Sphagnales</taxon>
        <taxon>Sphagnaceae</taxon>
        <taxon>Sphagnum</taxon>
    </lineage>
</organism>
<reference evidence="1" key="1">
    <citation type="submission" date="2024-03" db="EMBL/GenBank/DDBJ databases">
        <authorList>
            <consortium name="ELIXIR-Norway"/>
            <consortium name="Elixir Norway"/>
        </authorList>
    </citation>
    <scope>NUCLEOTIDE SEQUENCE</scope>
</reference>
<sequence>MHIVNSIPKDTPGMDGNRVEFYKYCAASPLTSVADAFQRVYNCFINMLAQGAWLEAIGLYFNCGWAILLIKEAS</sequence>
<proteinExistence type="predicted"/>
<evidence type="ECO:0000313" key="1">
    <source>
        <dbReference type="EMBL" id="CAK9872755.1"/>
    </source>
</evidence>
<dbReference type="EMBL" id="OZ023704">
    <property type="protein sequence ID" value="CAK9872755.1"/>
    <property type="molecule type" value="Genomic_DNA"/>
</dbReference>
<name>A0ABP1BBW5_9BRYO</name>
<keyword evidence="2" id="KW-1185">Reference proteome</keyword>
<dbReference type="Proteomes" id="UP001497522">
    <property type="component" value="Chromosome 3"/>
</dbReference>
<gene>
    <name evidence="1" type="ORF">CSSPJE1EN2_LOCUS15325</name>
</gene>
<protein>
    <submittedName>
        <fullName evidence="1">Uncharacterized protein</fullName>
    </submittedName>
</protein>